<dbReference type="InterPro" id="IPR050109">
    <property type="entry name" value="HTH-type_TetR-like_transc_reg"/>
</dbReference>
<gene>
    <name evidence="6" type="ORF">B843_10490</name>
</gene>
<keyword evidence="2 4" id="KW-0238">DNA-binding</keyword>
<dbReference type="PANTHER" id="PTHR30055:SF234">
    <property type="entry name" value="HTH-TYPE TRANSCRIPTIONAL REGULATOR BETI"/>
    <property type="match status" value="1"/>
</dbReference>
<keyword evidence="7" id="KW-1185">Reference proteome</keyword>
<dbReference type="Proteomes" id="UP000019222">
    <property type="component" value="Chromosome"/>
</dbReference>
<dbReference type="InterPro" id="IPR041490">
    <property type="entry name" value="KstR2_TetR_C"/>
</dbReference>
<dbReference type="InterPro" id="IPR036271">
    <property type="entry name" value="Tet_transcr_reg_TetR-rel_C_sf"/>
</dbReference>
<evidence type="ECO:0000256" key="2">
    <source>
        <dbReference type="ARBA" id="ARBA00023125"/>
    </source>
</evidence>
<dbReference type="KEGG" id="cvt:B843_10490"/>
<organism evidence="6 7">
    <name type="scientific">Corynebacterium vitaeruminis DSM 20294</name>
    <dbReference type="NCBI Taxonomy" id="1224164"/>
    <lineage>
        <taxon>Bacteria</taxon>
        <taxon>Bacillati</taxon>
        <taxon>Actinomycetota</taxon>
        <taxon>Actinomycetes</taxon>
        <taxon>Mycobacteriales</taxon>
        <taxon>Corynebacteriaceae</taxon>
        <taxon>Corynebacterium</taxon>
    </lineage>
</organism>
<evidence type="ECO:0000256" key="1">
    <source>
        <dbReference type="ARBA" id="ARBA00023015"/>
    </source>
</evidence>
<keyword evidence="3" id="KW-0804">Transcription</keyword>
<dbReference type="HOGENOM" id="CLU_069356_12_4_11"/>
<reference evidence="6 7" key="1">
    <citation type="submission" date="2013-02" db="EMBL/GenBank/DDBJ databases">
        <title>The complete genome sequence of Corynebacterium vitaeruminis DSM 20294.</title>
        <authorList>
            <person name="Ruckert C."/>
            <person name="Albersmeier A."/>
            <person name="Kalinowski J."/>
        </authorList>
    </citation>
    <scope>NUCLEOTIDE SEQUENCE [LARGE SCALE GENOMIC DNA]</scope>
    <source>
        <strain evidence="7">ATCC 10234</strain>
    </source>
</reference>
<protein>
    <recommendedName>
        <fullName evidence="5">HTH tetR-type domain-containing protein</fullName>
    </recommendedName>
</protein>
<dbReference type="STRING" id="1224164.B843_10490"/>
<dbReference type="Gene3D" id="1.10.10.60">
    <property type="entry name" value="Homeodomain-like"/>
    <property type="match status" value="1"/>
</dbReference>
<dbReference type="EMBL" id="CP004353">
    <property type="protein sequence ID" value="AHI23478.1"/>
    <property type="molecule type" value="Genomic_DNA"/>
</dbReference>
<dbReference type="AlphaFoldDB" id="W5YAC2"/>
<dbReference type="eggNOG" id="COG1309">
    <property type="taxonomic scope" value="Bacteria"/>
</dbReference>
<dbReference type="Pfam" id="PF17932">
    <property type="entry name" value="TetR_C_24"/>
    <property type="match status" value="1"/>
</dbReference>
<feature type="domain" description="HTH tetR-type" evidence="5">
    <location>
        <begin position="15"/>
        <end position="75"/>
    </location>
</feature>
<dbReference type="GO" id="GO:0000976">
    <property type="term" value="F:transcription cis-regulatory region binding"/>
    <property type="evidence" value="ECO:0007669"/>
    <property type="project" value="TreeGrafter"/>
</dbReference>
<dbReference type="Gene3D" id="1.10.357.10">
    <property type="entry name" value="Tetracycline Repressor, domain 2"/>
    <property type="match status" value="1"/>
</dbReference>
<dbReference type="SUPFAM" id="SSF46689">
    <property type="entry name" value="Homeodomain-like"/>
    <property type="match status" value="1"/>
</dbReference>
<evidence type="ECO:0000313" key="6">
    <source>
        <dbReference type="EMBL" id="AHI23478.1"/>
    </source>
</evidence>
<keyword evidence="1" id="KW-0805">Transcription regulation</keyword>
<evidence type="ECO:0000259" key="5">
    <source>
        <dbReference type="PROSITE" id="PS50977"/>
    </source>
</evidence>
<dbReference type="RefSeq" id="WP_025253471.1">
    <property type="nucleotide sequence ID" value="NZ_CP004353.1"/>
</dbReference>
<evidence type="ECO:0000256" key="3">
    <source>
        <dbReference type="ARBA" id="ARBA00023163"/>
    </source>
</evidence>
<feature type="DNA-binding region" description="H-T-H motif" evidence="4">
    <location>
        <begin position="38"/>
        <end position="57"/>
    </location>
</feature>
<dbReference type="InterPro" id="IPR001647">
    <property type="entry name" value="HTH_TetR"/>
</dbReference>
<dbReference type="Pfam" id="PF00440">
    <property type="entry name" value="TetR_N"/>
    <property type="match status" value="1"/>
</dbReference>
<proteinExistence type="predicted"/>
<dbReference type="PRINTS" id="PR00455">
    <property type="entry name" value="HTHTETR"/>
</dbReference>
<name>W5YAC2_9CORY</name>
<evidence type="ECO:0000313" key="7">
    <source>
        <dbReference type="Proteomes" id="UP000019222"/>
    </source>
</evidence>
<dbReference type="GO" id="GO:0003700">
    <property type="term" value="F:DNA-binding transcription factor activity"/>
    <property type="evidence" value="ECO:0007669"/>
    <property type="project" value="TreeGrafter"/>
</dbReference>
<dbReference type="InterPro" id="IPR009057">
    <property type="entry name" value="Homeodomain-like_sf"/>
</dbReference>
<dbReference type="SUPFAM" id="SSF48498">
    <property type="entry name" value="Tetracyclin repressor-like, C-terminal domain"/>
    <property type="match status" value="1"/>
</dbReference>
<dbReference type="PANTHER" id="PTHR30055">
    <property type="entry name" value="HTH-TYPE TRANSCRIPTIONAL REGULATOR RUTR"/>
    <property type="match status" value="1"/>
</dbReference>
<dbReference type="PATRIC" id="fig|1224164.3.peg.2110"/>
<sequence>MTPPTGRTTHRGRPGYSRDEVISTAVEVFIDHGYDATSMGLLAQKLGISKSAIYHHITTKEELLEEAINRALNALEQVIDQSGEGLDEAKEPAITQLRRLVRGTTVTLCSETPYVALLLRLRGNSPVELAAMQRRREFTNFLIEVVIAAQKEGTVRDDLAPQVLGRLLFGSINSLTEWYRPSGPLTPEELATTIEAIAFEGIRSLAPTHESGRGGDPSPAAV</sequence>
<evidence type="ECO:0000256" key="4">
    <source>
        <dbReference type="PROSITE-ProRule" id="PRU00335"/>
    </source>
</evidence>
<dbReference type="PROSITE" id="PS50977">
    <property type="entry name" value="HTH_TETR_2"/>
    <property type="match status" value="1"/>
</dbReference>
<accession>W5YAC2</accession>